<evidence type="ECO:0000313" key="1">
    <source>
        <dbReference type="EMBL" id="KAK7501812.1"/>
    </source>
</evidence>
<dbReference type="AlphaFoldDB" id="A0ABD0LQT3"/>
<feature type="non-terminal residue" evidence="1">
    <location>
        <position position="1"/>
    </location>
</feature>
<evidence type="ECO:0000313" key="2">
    <source>
        <dbReference type="Proteomes" id="UP001519460"/>
    </source>
</evidence>
<dbReference type="Proteomes" id="UP001519460">
    <property type="component" value="Unassembled WGS sequence"/>
</dbReference>
<comment type="caution">
    <text evidence="1">The sequence shown here is derived from an EMBL/GenBank/DDBJ whole genome shotgun (WGS) entry which is preliminary data.</text>
</comment>
<sequence>RAPCPDQFSRRPQNVDNTLFQSLHLPIECSGSHMALTRTEFTCEQNEQRTFYHFTSTSLLASEKEARPAEDGVQTICILFPVPSNGVNFNGRNCFTSYDCTHHLKDAFWEILHVYSCKLRWREEVSDCSVLC</sequence>
<reference evidence="1 2" key="1">
    <citation type="journal article" date="2023" name="Sci. Data">
        <title>Genome assembly of the Korean intertidal mud-creeper Batillaria attramentaria.</title>
        <authorList>
            <person name="Patra A.K."/>
            <person name="Ho P.T."/>
            <person name="Jun S."/>
            <person name="Lee S.J."/>
            <person name="Kim Y."/>
            <person name="Won Y.J."/>
        </authorList>
    </citation>
    <scope>NUCLEOTIDE SEQUENCE [LARGE SCALE GENOMIC DNA]</scope>
    <source>
        <strain evidence="1">Wonlab-2016</strain>
    </source>
</reference>
<name>A0ABD0LQT3_9CAEN</name>
<accession>A0ABD0LQT3</accession>
<organism evidence="1 2">
    <name type="scientific">Batillaria attramentaria</name>
    <dbReference type="NCBI Taxonomy" id="370345"/>
    <lineage>
        <taxon>Eukaryota</taxon>
        <taxon>Metazoa</taxon>
        <taxon>Spiralia</taxon>
        <taxon>Lophotrochozoa</taxon>
        <taxon>Mollusca</taxon>
        <taxon>Gastropoda</taxon>
        <taxon>Caenogastropoda</taxon>
        <taxon>Sorbeoconcha</taxon>
        <taxon>Cerithioidea</taxon>
        <taxon>Batillariidae</taxon>
        <taxon>Batillaria</taxon>
    </lineage>
</organism>
<proteinExistence type="predicted"/>
<dbReference type="EMBL" id="JACVVK020000029">
    <property type="protein sequence ID" value="KAK7501812.1"/>
    <property type="molecule type" value="Genomic_DNA"/>
</dbReference>
<gene>
    <name evidence="1" type="ORF">BaRGS_00006898</name>
</gene>
<protein>
    <submittedName>
        <fullName evidence="1">Uncharacterized protein</fullName>
    </submittedName>
</protein>
<keyword evidence="2" id="KW-1185">Reference proteome</keyword>